<accession>A0A8H5X4G3</accession>
<evidence type="ECO:0000256" key="3">
    <source>
        <dbReference type="ARBA" id="ARBA00022553"/>
    </source>
</evidence>
<dbReference type="NCBIfam" id="TIGR01733">
    <property type="entry name" value="AA-adenyl-dom"/>
    <property type="match status" value="5"/>
</dbReference>
<dbReference type="InterPro" id="IPR036736">
    <property type="entry name" value="ACP-like_sf"/>
</dbReference>
<evidence type="ECO:0000313" key="9">
    <source>
        <dbReference type="EMBL" id="KAF5682936.1"/>
    </source>
</evidence>
<dbReference type="SUPFAM" id="SSF52777">
    <property type="entry name" value="CoA-dependent acyltransferases"/>
    <property type="match status" value="19"/>
</dbReference>
<dbReference type="InterPro" id="IPR045851">
    <property type="entry name" value="AMP-bd_C_sf"/>
</dbReference>
<gene>
    <name evidence="9" type="ORF">FDENT_7457</name>
</gene>
<dbReference type="Gene3D" id="3.40.50.12780">
    <property type="entry name" value="N-terminal domain of ligase-like"/>
    <property type="match status" value="5"/>
</dbReference>
<dbReference type="GO" id="GO:0019748">
    <property type="term" value="P:secondary metabolic process"/>
    <property type="evidence" value="ECO:0007669"/>
    <property type="project" value="UniProtKB-ARBA"/>
</dbReference>
<organism evidence="9 10">
    <name type="scientific">Fusarium denticulatum</name>
    <dbReference type="NCBI Taxonomy" id="48507"/>
    <lineage>
        <taxon>Eukaryota</taxon>
        <taxon>Fungi</taxon>
        <taxon>Dikarya</taxon>
        <taxon>Ascomycota</taxon>
        <taxon>Pezizomycotina</taxon>
        <taxon>Sordariomycetes</taxon>
        <taxon>Hypocreomycetidae</taxon>
        <taxon>Hypocreales</taxon>
        <taxon>Nectriaceae</taxon>
        <taxon>Fusarium</taxon>
        <taxon>Fusarium fujikuroi species complex</taxon>
    </lineage>
</organism>
<dbReference type="InterPro" id="IPR000873">
    <property type="entry name" value="AMP-dep_synth/lig_dom"/>
</dbReference>
<proteinExistence type="inferred from homology"/>
<dbReference type="InterPro" id="IPR009081">
    <property type="entry name" value="PP-bd_ACP"/>
</dbReference>
<feature type="domain" description="Carrier" evidence="8">
    <location>
        <begin position="3375"/>
        <end position="3451"/>
    </location>
</feature>
<keyword evidence="3" id="KW-0597">Phosphoprotein</keyword>
<dbReference type="GO" id="GO:0016853">
    <property type="term" value="F:isomerase activity"/>
    <property type="evidence" value="ECO:0007669"/>
    <property type="project" value="UniProtKB-KW"/>
</dbReference>
<dbReference type="SUPFAM" id="SSF56801">
    <property type="entry name" value="Acetyl-CoA synthetase-like"/>
    <property type="match status" value="5"/>
</dbReference>
<feature type="domain" description="Carrier" evidence="8">
    <location>
        <begin position="7048"/>
        <end position="7124"/>
    </location>
</feature>
<sequence length="7632" mass="840918">MAMPPTASCGCVRTADQSMPDLEPAMFPQFDLSAVTQSKYLDYASKIDHVAPGDLSDTCTALWAAWAILLGCFTGLDDVCFGFDSQHNVTAASERAERMRQAVHIRLPANQRVEEILTGSFSSLVVVGDDKAKMLFNTILSIRSFGHQESNDNLSWCKIRITVDPATLETVLTWDPSFMSRDQAENVSSTFDKIFREITSRPENLLSEINCFSERNERQVSAWNNNPMRDVHKCIHQAVSMQGALRPDAEAVCAWDGSFSYQQVLSLADRLASRLQTSGVGPEVFVPICFDKSKWVVVSMLAVLKAGGIFVPLDPSQPLLRLQSLAQKVEAKTILCSPQHQRMLQNVAPELIPVDEQLFSQLSEQNDEVDCGSWRNGAYMIFTSGTTGEPKGALIEHGALMSSALAHGPAMMMDSNTRSFQFAASTFDVSITEILTCMILGGCVCIPSEDDRLNAVEEAITQLRANWALLTPTFVKFINPANVPTLKTLVTGGEAMTQAVIRSWSHINLINCYGPAETSVVSHVHRGMAQGTNPLNIGHQVGIHCWIVDRDNPNRLMPVGAVGELVIEGHTLAREYYKEPEKTREAFIRDPSWARNQPSRTGPRRMYKTGDLVKYNHDGTFHIAGRKDAQIKFHGQRIELGEIEHHINASPSIKHGMVVLPREGFCNGRLLAIVQLCDAMSQDLVPNGQPYKLIGGNLESIAQEKIAETKELLGERLPSYMIPSMWLAVEFIPRLQSGKLDRKQTAKWIDNMSESLYRQLNPVAAAIQRSGDLKCESKTELELHKIWTYVLNLKEEQLGLAQSFLSVGGDSISAMQVMSECRKRGLGLAVSHIINCKSISALALQVKDIETPALLHEMVEEPFDLSPIQKLYFARPNYDQGHYNQSFLLRTSQRIHEADLRNAMEALISRHSMLRVRFQKDVGGEWQQRITNDITSSYRLRTLELTSQEDVDEFLVDSQTCLDPVQGPLVSADLIDRGAEEQLLFVVSHHLVIDLVSWRIILQELEEILLRPEVVHDADRPLPFQVWCKMQSEHAEAQTPEQVLPIHGIPDGDAEYWGMADTPNLYGQMVRQGFVIQPDQTSLLVSKCHDALRTEIPDVLMAAMVYSFGQIFTDLPIPAIFAEGHGREVWDTSIDLSNVVGWFTTIYPVFAGSDSQTSLIDTVKMIKDARRKVPDNGRPYFASRWLTKDGQEAFSRHWPLEITFNYLGQYQQLEREGALFTPESNIAGEIREASQGADVGPLTACISLFEVSAVIVKGSLRFSFGFNQTMKHQPQIREWISCCEQSLGQVITSLASMAPEPTLSDFPLLSLTYDRLRVFTEEKLPEAGIKDMDLVQDAYPCSPMQSGLLVSTTRENAAYAAYTLHEVKSKSGETVDVEKLIAAWKRMVQYHAILRTIFLESVTLEDSIYDQVVLKEVEVPFTVSESDTDDDAIAALKVPTSHGDNASRLLHHFHVCKAKSGKVFCRLDISHVIMDGTSLSLLFRDLAMAYQGMLKAETGPLYREYIKALQMQPAQPGIDYWKSYLAGLEPCLFPVLDDGEIAEVKELRHLRVRFDELAELQSLCERQGVTIVNAIYAAWAVTLRLYTGSNQVCFGYLTSARDLPIEDITDTIGPIINMVTCRVNVDSTTNLGQIMTSVQRDYLESLEYRHTPLAQVHHALQLSDAVLFNTALSYRKLPPAPKTDLVFEECCPTYDPDEYNVSVNIEAGEHDMAIDLMYWSDTLSAGQAANVASTFTKTLSNILHHCNEPIAQLDHLGSRHTSQISHWNQWIPDAIESCVHDLFKQQVVLRPDSPAIVSWDTDFTYAELGAASDKLAYHIASLGIGLETFVMVCFEKSAFAIVSMLAILKAGGVCVPLDPAHPDAALRLRAQDTGATIALVSPSLVPKLSSIVKTTVAVNVHLLQTISTTLEPVLPQVAPHNACFVIYTSGSTGRPKGVVLEHRGIASNAMYSGPKLGYGSDSRVLQFASYTFDNSLAEIFSTISLGGCVCVPSEHERLNDLGGAINRYNVTLADITPTVACFLTPSEVPTLKTLALGGEAVTAKCVGIWRDFVSLRCCYGPSECSVNSTFSGDIAQPGKATNIGRAVSSVAWVVDATDHHLLVPIGSVGELLIDGPIVSRGYLNLPDKMAESFVPPPACIEGMTENAASDRYLYKTGDLVRYNSDGTLTYLGRKDNQVKLNGQRIELGEIEHHIEENLPNGWESAVELVTSQGRKLLAGFICAHGDVSLRETSDESMVLDMDNTLRSLAKELEILLFNAVPAYMVPSAWLPVSKMPLTSSGKLNRRSLRILSESVPAAKMKSYKLALKSGRAPSSEVEKQLAGMWAQLLNIDAASIGVQDHFFKLGGDSIGAMQLVTLARCSNIDLTVAGVFQKPSLLDMAESAVPLSKTQTTTYRPFSLLSDECSVDALRKIVADAARIDVCDVQDIYPCSALQEGLMALSTKEPGAYVAQLVYQLPADTDTARFQKAWSIVVEAEPTLRTRIVHTEDTGFVQVVVAKETPQWSTFASLSDADTTRGQLPLYNGARLTDYGLVDDGSTGKCFVWTIHHSIYDGWCLPLILDKVKRCYHDDLSSAQIKGPEYSDFIRYLTDLDRNQDISFWQSHLSNISTQHFPRLPKADYQSSATSLIRTAWAMAVSTYSGANDVVFWETMTGRDAPVVGIEDMAGITLATVPTRVVINPSQTVVELLASVQDHSAAVRRHQFAGIQCIRNINADTALACGAQNLLAINYGSRESTDAFWCEQSDEMAGTNFYSSYPLMLSCHFADGELETVVHFDTNVLPEVQMKRIMDHFALMLESVSSSDLLDEKIGDVTLLSCSELQTLRDMNSTIPSPSGRLIHDAIGVQIMAQPYDKLAVVSWDQSLTYADLDSHSSRLASILVANGVSVQSIVPFCMDKSSLVVVSILAILKSGAAFVPLDPAHPDARIKGILADTGATVILSSDEHVERLRNLGSYVISVSQALTGVSTQDDLTNQAPRSLPANSPAYIIFTSGTTGKPKGTIVDHSAFCTGAYAHGLAMGITESSRVLQFASYTFDASIMEILTTLIHGGTVCVPSSDERLHDLAGAINRMHVSWALLTPSVAQLLQPSLVPGLETLVLGGEAMSSVHIASWAPSVRLMNAYGPSETSVVAAVNPNVRLDSSPSNIGRAVGGICWVTDATNHDRLMPIGAVGELVIEGLILAQGYLNDPERTAVSFITNPKWCQQFPTAASCVERRFYKTGDLVKLTEDGIEFHGRKDDQVKVNGQRIELSEIEHHLSADPSVESCLAAVPASGPFKARLVAILSLHSLAPSKADDEMHIILKYPPSLLVGIRSGLARHLTSYMIPTLWIVVNHVPLLPSGKLDRRRTVRWVEDMSFEQYHLVLDAQEEASALNREPSEVEIKLRAAWAKALNLQTDKVPFKQSFIHLGGDSISAMKLMAICRSTNMAVSVSQIMRAKSIIDLASAVTNVEEALYDEEPLKEPFKLSPIQKVYFEHIGLGSQHFNQSMTLATTRNITSQELSDALRSIVEIHSMMRARFSQVDGKWTQRITSDVTGSFALRSHGIVDEKGLLELVKESQTTLNIVDGPLLAADMFGMDATGDQIITFVAHHLIVDVVSWNIILQDLEGFLSPSTYSPSKSVSFQGWISKQHEEAQKASLERVFHDIPVPPSNRQYWGVEGVPNLHGDSVTETMTIPNGTSTLLSRSDHDVVDVLLASLLASFRQTFPDRSSMPPIFNEGHGREPPDDTLDLSRTVGWFTTLCPVFLPEIIPAEHDILEVVHWVRDFRRKLPGNGQPYFAHSMLSDSKSPIEFPVEIAFNFLGHTHDFGTDDSVFKSVDGNMLDSLSSQFDIGADVPRLALIEISASLNNQGLIFDFSFNRHMEHQPSISRWIQSCGEYIQRAAQRLSQTTPDPSPDLSLLPLAFKKESQVTQAFNELGISPDTVEAVYPCSSVQQGILLSQVKDPGYYSYSITFSVTSTRPGDAIDVQRLSEAWKRVVHRHSTLRTAFVDSTLQEGAISQVVLRNHDANITIVECPSTEVDHMLSSLSPLGLPKDQPPHRLTIFNTTEATVLCVLEMSHAISDGTSMPILFHNLGQAYECTLDTANLNVYRDYVDFLQRSGSSQHSKYWKAYLDGAETCCLPLLTDGTPRPRTLRTLAQGISHATELQALCNERGITLSNLLQLAWALVLQAYTGLDDVCFGYLVADRDVPVRGIDDAIGVFISMLVCRVRLDPSNSLDNAMRTMQEDLATAMNYKNVSLANFQHAVGTNEPLFNTAYSFQRRSVSKDMATGTLSFDVRDAQDPSEYDMTVNVEVWDSNVELQLCYWQDKISDAQAANIASTFDQILSSIATCDTEISLGQLCILSDHGRRQLMTWNNSEPEVLNECVHHVFEGNCQRLPDHTPAIDAWDATFTYHELNAASSRFAQYLVFLGVGPETYVPLCFEKSAWTVVAMMSVLKAGGAFVPLDPTHPPDRIKFLVSNVEAKLIICSTYLKSKFDSLDLYAVPLGKETMSLLPPVLPNSAKNTVRPDNAAYIIFTSGTTGVPKGTIIEHASFTTGGTAHAKAIMMTSSSRVLQFASHTFDASVMEILSTLLVGGCICIPNDQDRMNDLSGVINKFNVNWTLLTPSVANVLKPGSLPNLKVLVTGGEAMSRDHITKWAGHAALVNAYGPSETSVIAATSTKVDHDGNINNSDPATIGHTVGSRCWVVDTRNHNRLTPIGGIGELLVEGPIVARGYLGNESKTKEAFIEPPSWRRGMKLEGDDIGPLYKTGDLVMYNSDGSLKYVSRKDTQIKLNGQRIELGEIEYHVQAHLPNYVQAAVDIVVPQRKASTKALAVFFTSDGDVRDTLTQDVDPILASMSRTLTNLAQSLKSALRNALPSYMVPTIYIPLAKMPLTLAGKLDRQRLKAIVKSIPPQLMASYKLSGASHAGNLPTTVMQRRLQKAWASVLDLPIDQVSKDDSFFRLGGDSVDAMKLVAAARAEGLVITVMAIFSNPVLSDMAMSCKHGEEALISTVEPFSLLSDIEDTSLLLHEIAGRCDVQESQILDVYPCSSLQEGLVASTLQQPGAYVATYVFELPLDISMDRFKLAWQKTVDRVDILRTRIVNTSLKSYQAVLAAHDIQWDHYDDLRSAAAHAGSVPDRNGGILARYSIVRAPDDGPCHFVWVVHHALYDAWSMPSLLKLVSQFYHGDPTHERVVEYANFIKYLADADAEASDKFWKARFQDGASVSHFPKVSSAPTAKSCHESLTHTIHFNSSGLGMDITIPTIIRAAWALVLGSQSGSDDVVFGETLSGRDIALDHVQDILGPTLTTVPSRVQINRNSSIGDLLKSFHQQATEVIPHQHAGLQRIRRLSDAISIASDFQNLLVIQSSDQGAGQNDLLNSIQHDGGQQSFFTYPLVVECSIEAHQLLLTVHHDENVISSWQAQRIVNQFEALVGQLTDLSLGEPSRKVSELRLYSQEDVETIKRWNNRVLEPSEQSIPEVFWQSVAAKGSETAIRAWDGQLSYNELAQHATRLAKVLVQKGVRAEELVPCCMDKSLWTTVSMLAVILAGGAIVPMDPVHPSARHAEITRDCKPRVVLCAPQYQERFRGLVDSAILVDADLFTAKLPSQDVSTHDLPDVAPQDAAFVIYTSGSTGKPKGVVIEHGSFVTSSRAFMKRMNMSASSAILHFASYAFDVAMGETFAPLTCGACVCIPSEEMRMMDLAGSINTLGVTWAFLTPSLANLQDPSKFTTLKTLVCGGEALTPETISAWGAKVELINGYGPAECTMFAVANNAVSASKDPANIGHAMDGNHTWVVDPRDHNCLVPVGCVGELLISGPIVTRGYLNDTDKTAASFIENPAWMHLFTNESMRLYKTGDLVRYCPDGTLDYLGRKDNQVKLHGQRMELGEIEARLESDTRIRQVLVSLPRSGIFKGNLVAIASLQDLVPTEPSLATPGFVPIPNSTMDIARSQICAVQRDLAATLPPYMIPSVWLAVQSIPLLLSGKVDRASASSWLADADADFSKVAIDFDHGQDVVDGAMTTLGQQLRRIWASVLNIPETETPMNRSLISLGGDSIMAIQILTRCHDQSISLTMQDIMNAKGLAELAAVVPAQDHRVLDHYEEDDDQAFELSPIQHLFFNNSANKDRGDRFNQSQLISINKHIDVSSLQDALDVLVEGHPMLRARFSKSSDGQWTQHIVSPVEGSYGFEHHEIAVEREMVPIIASSQSSINVSGPVFVVDLFKLSNGSQVLSLVAHHLVVDIVSWINIIHDLEAILTSTYSPPTKPLSFRRWNALQVEHVNSLKNGATLLPFTVQPTDLDFWGMAKIANVYGDMKQRSFVITESDVISSILGDSHSALNTEPLDLFITAILKSFAQSFDGRELPTLLNEGHGREPWDSAIDPSQTVGWFTSLCPVHVSRQSLTHGDEVDHVRRVKDVRRSIPSNGRPYFAHRYLTNPGNHEPMEILLNYLGRTQQTNHRDSLFSAVDFPFTEQDTAAISDVAPQTSRLALFEVSISVTDEGVSFTLMYNQHMLHQDDIEKWISNCKEILVNTTRKLSQSSSAPTLSDFPLLPISYADLHEIMTTHLPNAHVSFDMVEDMYPCSHMQTGILLSQLLDPSQYLFHVVLQVISPDGSAIDTAKLVQACHRVIKRHPALRTIFIDSLRQGGSFDQVVLRPFESRISTIKCREIDVMAELNYRSLGETNKRHDGPMLPYQITICETPQGKVFMKLELNHAVTDGASTSIILRDISTAYNNKLPPTRAPSYKRYIKYISNQSIASSLDFWKGYLSGSEHTGFPTLNPDLMAQRRLQSIAVQFDRFAELQSLGSRLGVTFSNIIMVAWALLLGAYTDRQDVCFGYLASGRDALIDGVDGIVGPLINMLVFRFQLTPETPIEKLFSTARDDYMASLPHQHFSLARVSHALGQSKRGFFNTAVSIQNAGVTSVSEPDLLTYEAVDAHDPSEYAVTLNANATRGDEGIVFRYWNNMLSSSQAQDLAVNMSNLLNDFIDNSDNTLIHLRLLQSSPVARTTYTQSSETDGSISEHGDTNHQPKANSSGISASSTLIDVGDAASMSSNMCNSFSRDRKHLHNQLSALWRDSLEYEGCAISPTDNFFESGGDSIVAMSMVGNARDLDLPLTVADIFKNPEFGSLLDCLNDKSYKDSDRSSSHDHVEMSISKKEKYVITDQPYKPLSMLGADDAEQFVRSYVCPVVGVSRASIIDVLPTTDFQDQAIHGSLLKSRWQLNYFHLDSSGPLDMVLLQEAVTNVVAAYDILRTVFVSHQDRYLQVILRHVQPRVIVEDVESIDQITSELQVAHQHEVPRPQEPSLRFIVARHKSSEHHRIFIRISHAQYDGVCFPTILQSLKASFDGEPIHLTPSYASYIQTVLGTNKERCYAYWKALLKGSAPTDVIQRPRTSLRTSPTRVLKKTVSTPSPASANITTSTVIKAAWSIVLAKITGKTDVIFGNVINGRNANNIPGIQGIVGPCLNIVPVRVRHQSSWTVLDLLQYIQDQQVDNMPYETLGFREVIDKCTDWDDDGVNGFSTVVQHQSMSRTESFAMGGNTYQVGAMSSQEDCADLSVVTTPQSVDSTEVCLVYNGNGDLRISKSYTSISKLEAHIANINSGDDEGNRVRNGSSVALINSHIHSSHGWGFSLRVGHAESKVLEF</sequence>
<keyword evidence="5" id="KW-0413">Isomerase</keyword>
<dbReference type="Gene3D" id="3.30.559.30">
    <property type="entry name" value="Nonribosomal peptide synthetase, condensation domain"/>
    <property type="match status" value="9"/>
</dbReference>
<dbReference type="InterPro" id="IPR020845">
    <property type="entry name" value="AMP-binding_CS"/>
</dbReference>
<dbReference type="Proteomes" id="UP000562682">
    <property type="component" value="Unassembled WGS sequence"/>
</dbReference>
<evidence type="ECO:0000259" key="8">
    <source>
        <dbReference type="PROSITE" id="PS50075"/>
    </source>
</evidence>
<evidence type="ECO:0000256" key="2">
    <source>
        <dbReference type="ARBA" id="ARBA00022450"/>
    </source>
</evidence>
<dbReference type="Pfam" id="PF00668">
    <property type="entry name" value="Condensation"/>
    <property type="match status" value="10"/>
</dbReference>
<dbReference type="Gene3D" id="3.30.300.30">
    <property type="match status" value="5"/>
</dbReference>
<dbReference type="PROSITE" id="PS50075">
    <property type="entry name" value="CARRIER"/>
    <property type="match status" value="6"/>
</dbReference>
<dbReference type="Gene3D" id="1.10.1200.10">
    <property type="entry name" value="ACP-like"/>
    <property type="match status" value="6"/>
</dbReference>
<protein>
    <submittedName>
        <fullName evidence="9">Non-ribosomal peptide synthetase</fullName>
    </submittedName>
</protein>
<dbReference type="NCBIfam" id="NF003417">
    <property type="entry name" value="PRK04813.1"/>
    <property type="match status" value="5"/>
</dbReference>
<dbReference type="FunFam" id="3.30.559.30:FF:000005">
    <property type="entry name" value="Nonribosomal peptide synthase Pes1"/>
    <property type="match status" value="2"/>
</dbReference>
<dbReference type="GO" id="GO:0016874">
    <property type="term" value="F:ligase activity"/>
    <property type="evidence" value="ECO:0007669"/>
    <property type="project" value="UniProtKB-KW"/>
</dbReference>
<dbReference type="InterPro" id="IPR020806">
    <property type="entry name" value="PKS_PP-bd"/>
</dbReference>
<dbReference type="FunFam" id="3.40.50.12780:FF:000014">
    <property type="entry name" value="Nonribosomal peptide synthetase 1"/>
    <property type="match status" value="5"/>
</dbReference>
<dbReference type="InterPro" id="IPR042099">
    <property type="entry name" value="ANL_N_sf"/>
</dbReference>
<dbReference type="PROSITE" id="PS00455">
    <property type="entry name" value="AMP_BINDING"/>
    <property type="match status" value="5"/>
</dbReference>
<dbReference type="CDD" id="cd05918">
    <property type="entry name" value="A_NRPS_SidN3_like"/>
    <property type="match status" value="5"/>
</dbReference>
<dbReference type="FunFam" id="1.10.1200.10:FF:000005">
    <property type="entry name" value="Nonribosomal peptide synthetase 1"/>
    <property type="match status" value="2"/>
</dbReference>
<keyword evidence="10" id="KW-1185">Reference proteome</keyword>
<comment type="caution">
    <text evidence="9">The sequence shown here is derived from an EMBL/GenBank/DDBJ whole genome shotgun (WGS) entry which is preliminary data.</text>
</comment>
<feature type="domain" description="Carrier" evidence="8">
    <location>
        <begin position="4914"/>
        <end position="4990"/>
    </location>
</feature>
<dbReference type="EMBL" id="JAAOAK010000205">
    <property type="protein sequence ID" value="KAF5682936.1"/>
    <property type="molecule type" value="Genomic_DNA"/>
</dbReference>
<evidence type="ECO:0000313" key="10">
    <source>
        <dbReference type="Proteomes" id="UP000562682"/>
    </source>
</evidence>
<dbReference type="CDD" id="cd19542">
    <property type="entry name" value="CT_NRPS-like"/>
    <property type="match status" value="4"/>
</dbReference>
<keyword evidence="4" id="KW-0436">Ligase</keyword>
<dbReference type="PROSITE" id="PS00012">
    <property type="entry name" value="PHOSPHOPANTETHEINE"/>
    <property type="match status" value="2"/>
</dbReference>
<dbReference type="InterPro" id="IPR001242">
    <property type="entry name" value="Condensation_dom"/>
</dbReference>
<dbReference type="Pfam" id="PF00501">
    <property type="entry name" value="AMP-binding"/>
    <property type="match status" value="5"/>
</dbReference>
<feature type="compositionally biased region" description="Polar residues" evidence="7">
    <location>
        <begin position="7015"/>
        <end position="7024"/>
    </location>
</feature>
<reference evidence="9 10" key="1">
    <citation type="submission" date="2020-05" db="EMBL/GenBank/DDBJ databases">
        <title>Identification and distribution of gene clusters putatively required for synthesis of sphingolipid metabolism inhibitors in phylogenetically diverse species of the filamentous fungus Fusarium.</title>
        <authorList>
            <person name="Kim H.-S."/>
            <person name="Busman M."/>
            <person name="Brown D.W."/>
            <person name="Divon H."/>
            <person name="Uhlig S."/>
            <person name="Proctor R.H."/>
        </authorList>
    </citation>
    <scope>NUCLEOTIDE SEQUENCE [LARGE SCALE GENOMIC DNA]</scope>
    <source>
        <strain evidence="9 10">NRRL 25311</strain>
    </source>
</reference>
<dbReference type="InterPro" id="IPR023213">
    <property type="entry name" value="CAT-like_dom_sf"/>
</dbReference>
<dbReference type="SMART" id="SM00823">
    <property type="entry name" value="PKS_PP"/>
    <property type="match status" value="3"/>
</dbReference>
<comment type="pathway">
    <text evidence="1">Secondary metabolite biosynthesis.</text>
</comment>
<dbReference type="Pfam" id="PF00550">
    <property type="entry name" value="PP-binding"/>
    <property type="match status" value="6"/>
</dbReference>
<name>A0A8H5X4G3_9HYPO</name>
<dbReference type="FunFam" id="3.30.559.30:FF:000002">
    <property type="entry name" value="Nonribosomal peptide synthase Pes1"/>
    <property type="match status" value="3"/>
</dbReference>
<keyword evidence="2" id="KW-0596">Phosphopantetheine</keyword>
<feature type="region of interest" description="Disordered" evidence="7">
    <location>
        <begin position="6994"/>
        <end position="7024"/>
    </location>
</feature>
<dbReference type="PANTHER" id="PTHR45398">
    <property type="match status" value="1"/>
</dbReference>
<dbReference type="CDD" id="cd19534">
    <property type="entry name" value="E_NRPS"/>
    <property type="match status" value="2"/>
</dbReference>
<evidence type="ECO:0000256" key="4">
    <source>
        <dbReference type="ARBA" id="ARBA00022598"/>
    </source>
</evidence>
<feature type="domain" description="Carrier" evidence="8">
    <location>
        <begin position="774"/>
        <end position="850"/>
    </location>
</feature>
<dbReference type="InterPro" id="IPR010071">
    <property type="entry name" value="AA_adenyl_dom"/>
</dbReference>
<evidence type="ECO:0000256" key="1">
    <source>
        <dbReference type="ARBA" id="ARBA00005179"/>
    </source>
</evidence>
<feature type="domain" description="Carrier" evidence="8">
    <location>
        <begin position="2312"/>
        <end position="2388"/>
    </location>
</feature>
<dbReference type="Gene3D" id="3.30.559.10">
    <property type="entry name" value="Chloramphenicol acetyltransferase-like domain"/>
    <property type="match status" value="9"/>
</dbReference>
<evidence type="ECO:0000256" key="7">
    <source>
        <dbReference type="SAM" id="MobiDB-lite"/>
    </source>
</evidence>
<dbReference type="FunFam" id="3.30.559.10:FF:000016">
    <property type="entry name" value="Nonribosomal peptide synthase Pes1"/>
    <property type="match status" value="3"/>
</dbReference>
<evidence type="ECO:0000256" key="5">
    <source>
        <dbReference type="ARBA" id="ARBA00023235"/>
    </source>
</evidence>
<dbReference type="SUPFAM" id="SSF47336">
    <property type="entry name" value="ACP-like"/>
    <property type="match status" value="6"/>
</dbReference>
<dbReference type="GO" id="GO:0031177">
    <property type="term" value="F:phosphopantetheine binding"/>
    <property type="evidence" value="ECO:0007669"/>
    <property type="project" value="InterPro"/>
</dbReference>
<dbReference type="InterPro" id="IPR006162">
    <property type="entry name" value="Ppantetheine_attach_site"/>
</dbReference>
<dbReference type="FunFam" id="3.40.50.980:FF:000001">
    <property type="entry name" value="Non-ribosomal peptide synthetase"/>
    <property type="match status" value="2"/>
</dbReference>
<dbReference type="FunFam" id="3.30.300.30:FF:000015">
    <property type="entry name" value="Nonribosomal peptide synthase SidD"/>
    <property type="match status" value="5"/>
</dbReference>
<dbReference type="PANTHER" id="PTHR45398:SF1">
    <property type="entry name" value="ENZYME, PUTATIVE (JCVI)-RELATED"/>
    <property type="match status" value="1"/>
</dbReference>
<dbReference type="CDD" id="cd19545">
    <property type="entry name" value="FUM14_C_NRPS-like"/>
    <property type="match status" value="2"/>
</dbReference>
<dbReference type="FunFam" id="3.30.559.30:FF:000003">
    <property type="entry name" value="Nonribosomal peptide synthase SidD"/>
    <property type="match status" value="1"/>
</dbReference>
<comment type="similarity">
    <text evidence="6">Belongs to the NRP synthetase family.</text>
</comment>
<feature type="compositionally biased region" description="Polar residues" evidence="7">
    <location>
        <begin position="6994"/>
        <end position="7005"/>
    </location>
</feature>
<evidence type="ECO:0000256" key="6">
    <source>
        <dbReference type="ARBA" id="ARBA00029454"/>
    </source>
</evidence>
<feature type="domain" description="Carrier" evidence="8">
    <location>
        <begin position="6004"/>
        <end position="6080"/>
    </location>
</feature>